<evidence type="ECO:0000259" key="3">
    <source>
        <dbReference type="Pfam" id="PF02805"/>
    </source>
</evidence>
<dbReference type="GO" id="GO:0006281">
    <property type="term" value="P:DNA repair"/>
    <property type="evidence" value="ECO:0007669"/>
    <property type="project" value="InterPro"/>
</dbReference>
<dbReference type="InterPro" id="IPR035451">
    <property type="entry name" value="Ada-like_dom_sf"/>
</dbReference>
<protein>
    <recommendedName>
        <fullName evidence="3">Ada DNA repair metal-binding domain-containing protein</fullName>
    </recommendedName>
</protein>
<dbReference type="AlphaFoldDB" id="A0A642VC85"/>
<reference evidence="4" key="1">
    <citation type="journal article" date="2019" name="G3 (Bethesda)">
        <title>Genome Assemblies of Two Rare Opportunistic Yeast Pathogens: Diutina rugosa (syn. Candida rugosa) and Trichomonascus ciferrii (syn. Candida ciferrii).</title>
        <authorList>
            <person name="Mixao V."/>
            <person name="Saus E."/>
            <person name="Hansen A.P."/>
            <person name="Lass-Florl C."/>
            <person name="Gabaldon T."/>
        </authorList>
    </citation>
    <scope>NUCLEOTIDE SEQUENCE</scope>
    <source>
        <strain evidence="4">CBS 4856</strain>
    </source>
</reference>
<dbReference type="GO" id="GO:0008270">
    <property type="term" value="F:zinc ion binding"/>
    <property type="evidence" value="ECO:0007669"/>
    <property type="project" value="InterPro"/>
</dbReference>
<dbReference type="InterPro" id="IPR004026">
    <property type="entry name" value="Ada_DNA_repair_Zn-bd"/>
</dbReference>
<dbReference type="GO" id="GO:0003677">
    <property type="term" value="F:DNA binding"/>
    <property type="evidence" value="ECO:0007669"/>
    <property type="project" value="InterPro"/>
</dbReference>
<feature type="compositionally biased region" description="Low complexity" evidence="2">
    <location>
        <begin position="257"/>
        <end position="272"/>
    </location>
</feature>
<evidence type="ECO:0000313" key="4">
    <source>
        <dbReference type="EMBL" id="KAA8916075.1"/>
    </source>
</evidence>
<dbReference type="EMBL" id="SWFS01000124">
    <property type="protein sequence ID" value="KAA8916075.1"/>
    <property type="molecule type" value="Genomic_DNA"/>
</dbReference>
<keyword evidence="1" id="KW-0010">Activator</keyword>
<feature type="compositionally biased region" description="Basic residues" evidence="2">
    <location>
        <begin position="231"/>
        <end position="240"/>
    </location>
</feature>
<dbReference type="OrthoDB" id="2447880at2759"/>
<comment type="caution">
    <text evidence="4">The sequence shown here is derived from an EMBL/GenBank/DDBJ whole genome shotgun (WGS) entry which is preliminary data.</text>
</comment>
<dbReference type="SUPFAM" id="SSF57884">
    <property type="entry name" value="Ada DNA repair protein, N-terminal domain (N-Ada 10)"/>
    <property type="match status" value="1"/>
</dbReference>
<feature type="domain" description="Ada DNA repair metal-binding" evidence="3">
    <location>
        <begin position="31"/>
        <end position="94"/>
    </location>
</feature>
<name>A0A642VC85_9ASCO</name>
<evidence type="ECO:0000313" key="5">
    <source>
        <dbReference type="Proteomes" id="UP000761534"/>
    </source>
</evidence>
<accession>A0A642VC85</accession>
<dbReference type="Gene3D" id="3.40.10.10">
    <property type="entry name" value="DNA Methylphosphotriester Repair Domain"/>
    <property type="match status" value="1"/>
</dbReference>
<evidence type="ECO:0000256" key="1">
    <source>
        <dbReference type="ARBA" id="ARBA00023159"/>
    </source>
</evidence>
<dbReference type="GO" id="GO:0006355">
    <property type="term" value="P:regulation of DNA-templated transcription"/>
    <property type="evidence" value="ECO:0007669"/>
    <property type="project" value="InterPro"/>
</dbReference>
<dbReference type="VEuPathDB" id="FungiDB:TRICI_001779"/>
<dbReference type="Proteomes" id="UP000761534">
    <property type="component" value="Unassembled WGS sequence"/>
</dbReference>
<sequence length="375" mass="42688">MDGLSTTSRTVIESIELLCPIHKHPRECVKNKDCHDNFFYSMSRSKTPKSNIFCRPCCGARNIDSGDNSIPLEFYPTAKEALADGKRPCGRCHPTEPSYLPPVVAVVTMIKLLVKFPQTQLGELCKAGDKGKFHGHRVFKEKVKMTPKKLGSAMVKAKRSGISFGEFLSLNHKKTLRRIQECYQMCAAVNFDMNNFLNQYINKGGAKLMRQLKQVDWWSSFEHDFFTPPSNHHHHHHHHTQSFSSEPQDDYEYDSFSDTSPQQPPQQQQQLDLTLAQQSIPTTATNLDSFLTLNQFQSPPPHDYILPYDSTGQLALQSVFYQPTPDMWNKKFFLTPSPSEQSFTSGISYRAQEQTTVKLPLSPDPPSHLSSMCWL</sequence>
<proteinExistence type="predicted"/>
<feature type="region of interest" description="Disordered" evidence="2">
    <location>
        <begin position="230"/>
        <end position="272"/>
    </location>
</feature>
<organism evidence="4 5">
    <name type="scientific">Trichomonascus ciferrii</name>
    <dbReference type="NCBI Taxonomy" id="44093"/>
    <lineage>
        <taxon>Eukaryota</taxon>
        <taxon>Fungi</taxon>
        <taxon>Dikarya</taxon>
        <taxon>Ascomycota</taxon>
        <taxon>Saccharomycotina</taxon>
        <taxon>Dipodascomycetes</taxon>
        <taxon>Dipodascales</taxon>
        <taxon>Trichomonascaceae</taxon>
        <taxon>Trichomonascus</taxon>
        <taxon>Trichomonascus ciferrii complex</taxon>
    </lineage>
</organism>
<dbReference type="GO" id="GO:0008168">
    <property type="term" value="F:methyltransferase activity"/>
    <property type="evidence" value="ECO:0007669"/>
    <property type="project" value="InterPro"/>
</dbReference>
<dbReference type="Pfam" id="PF02805">
    <property type="entry name" value="Ada_Zn_binding"/>
    <property type="match status" value="1"/>
</dbReference>
<keyword evidence="5" id="KW-1185">Reference proteome</keyword>
<gene>
    <name evidence="4" type="ORF">TRICI_001779</name>
</gene>
<evidence type="ECO:0000256" key="2">
    <source>
        <dbReference type="SAM" id="MobiDB-lite"/>
    </source>
</evidence>